<dbReference type="GO" id="GO:0006355">
    <property type="term" value="P:regulation of DNA-templated transcription"/>
    <property type="evidence" value="ECO:0007669"/>
    <property type="project" value="InterPro"/>
</dbReference>
<dbReference type="Pfam" id="PF00027">
    <property type="entry name" value="cNMP_binding"/>
    <property type="match status" value="1"/>
</dbReference>
<evidence type="ECO:0000313" key="6">
    <source>
        <dbReference type="Proteomes" id="UP000193396"/>
    </source>
</evidence>
<dbReference type="RefSeq" id="WP_085619606.1">
    <property type="nucleotide sequence ID" value="NZ_CAXBPE010000008.1"/>
</dbReference>
<evidence type="ECO:0000256" key="1">
    <source>
        <dbReference type="ARBA" id="ARBA00023015"/>
    </source>
</evidence>
<dbReference type="Proteomes" id="UP000193396">
    <property type="component" value="Unassembled WGS sequence"/>
</dbReference>
<dbReference type="InterPro" id="IPR000595">
    <property type="entry name" value="cNMP-bd_dom"/>
</dbReference>
<gene>
    <name evidence="5" type="ORF">TALK_13280</name>
</gene>
<dbReference type="InterPro" id="IPR036388">
    <property type="entry name" value="WH-like_DNA-bd_sf"/>
</dbReference>
<dbReference type="AlphaFoldDB" id="A0A1Y2LAC3"/>
<dbReference type="OrthoDB" id="6155297at2"/>
<dbReference type="PROSITE" id="PS51063">
    <property type="entry name" value="HTH_CRP_2"/>
    <property type="match status" value="1"/>
</dbReference>
<feature type="domain" description="HTH crp-type" evidence="4">
    <location>
        <begin position="133"/>
        <end position="199"/>
    </location>
</feature>
<protein>
    <submittedName>
        <fullName evidence="5">Crp/Fnr family transcriptional regulator</fullName>
    </submittedName>
</protein>
<dbReference type="GO" id="GO:0003677">
    <property type="term" value="F:DNA binding"/>
    <property type="evidence" value="ECO:0007669"/>
    <property type="project" value="UniProtKB-KW"/>
</dbReference>
<dbReference type="CDD" id="cd00038">
    <property type="entry name" value="CAP_ED"/>
    <property type="match status" value="1"/>
</dbReference>
<evidence type="ECO:0000259" key="4">
    <source>
        <dbReference type="PROSITE" id="PS51063"/>
    </source>
</evidence>
<dbReference type="InterPro" id="IPR018490">
    <property type="entry name" value="cNMP-bd_dom_sf"/>
</dbReference>
<keyword evidence="2" id="KW-0238">DNA-binding</keyword>
<sequence>MNNADALKQLEKLAENPALDLGANVALGHHEDDGDHVYRILNGLVMQCHYGEDGERQVCRVFRPGDLIGLETVAEPGLPLISETLTATVLMRIPVARIRDAQTTNPELQHAILRLLAREVVDGYNWKINLGTGSAMRRICRFLLWSAKDEYCPLPTRDKLGSIIATTTETASRMIADLRRQGVLRKSRSRPATVVIDRDRVRQKAGDFWDYHAA</sequence>
<proteinExistence type="predicted"/>
<evidence type="ECO:0000256" key="2">
    <source>
        <dbReference type="ARBA" id="ARBA00023125"/>
    </source>
</evidence>
<organism evidence="5 6">
    <name type="scientific">Thalassospira alkalitolerans</name>
    <dbReference type="NCBI Taxonomy" id="1293890"/>
    <lineage>
        <taxon>Bacteria</taxon>
        <taxon>Pseudomonadati</taxon>
        <taxon>Pseudomonadota</taxon>
        <taxon>Alphaproteobacteria</taxon>
        <taxon>Rhodospirillales</taxon>
        <taxon>Thalassospiraceae</taxon>
        <taxon>Thalassospira</taxon>
    </lineage>
</organism>
<dbReference type="InterPro" id="IPR036390">
    <property type="entry name" value="WH_DNA-bd_sf"/>
</dbReference>
<evidence type="ECO:0000256" key="3">
    <source>
        <dbReference type="ARBA" id="ARBA00023163"/>
    </source>
</evidence>
<keyword evidence="6" id="KW-1185">Reference proteome</keyword>
<dbReference type="InterPro" id="IPR014710">
    <property type="entry name" value="RmlC-like_jellyroll"/>
</dbReference>
<dbReference type="EMBL" id="JFKB01000008">
    <property type="protein sequence ID" value="OSQ47485.1"/>
    <property type="molecule type" value="Genomic_DNA"/>
</dbReference>
<dbReference type="Gene3D" id="2.60.120.10">
    <property type="entry name" value="Jelly Rolls"/>
    <property type="match status" value="1"/>
</dbReference>
<dbReference type="STRING" id="1293890.TALK_13280"/>
<reference evidence="5 6" key="1">
    <citation type="submission" date="2014-03" db="EMBL/GenBank/DDBJ databases">
        <title>The draft genome sequence of Thalassospira alkalitolerans JCM 18968.</title>
        <authorList>
            <person name="Lai Q."/>
            <person name="Shao Z."/>
        </authorList>
    </citation>
    <scope>NUCLEOTIDE SEQUENCE [LARGE SCALE GENOMIC DNA]</scope>
    <source>
        <strain evidence="5 6">JCM 18968</strain>
    </source>
</reference>
<comment type="caution">
    <text evidence="5">The sequence shown here is derived from an EMBL/GenBank/DDBJ whole genome shotgun (WGS) entry which is preliminary data.</text>
</comment>
<dbReference type="SUPFAM" id="SSF46785">
    <property type="entry name" value="Winged helix' DNA-binding domain"/>
    <property type="match status" value="1"/>
</dbReference>
<accession>A0A1Y2LAC3</accession>
<name>A0A1Y2LAC3_9PROT</name>
<dbReference type="Gene3D" id="1.10.10.10">
    <property type="entry name" value="Winged helix-like DNA-binding domain superfamily/Winged helix DNA-binding domain"/>
    <property type="match status" value="1"/>
</dbReference>
<dbReference type="Pfam" id="PF13545">
    <property type="entry name" value="HTH_Crp_2"/>
    <property type="match status" value="1"/>
</dbReference>
<keyword evidence="3" id="KW-0804">Transcription</keyword>
<keyword evidence="1" id="KW-0805">Transcription regulation</keyword>
<dbReference type="InterPro" id="IPR012318">
    <property type="entry name" value="HTH_CRP"/>
</dbReference>
<dbReference type="SUPFAM" id="SSF51206">
    <property type="entry name" value="cAMP-binding domain-like"/>
    <property type="match status" value="1"/>
</dbReference>
<evidence type="ECO:0000313" key="5">
    <source>
        <dbReference type="EMBL" id="OSQ47485.1"/>
    </source>
</evidence>